<comment type="caution">
    <text evidence="1">The sequence shown here is derived from an EMBL/GenBank/DDBJ whole genome shotgun (WGS) entry which is preliminary data.</text>
</comment>
<gene>
    <name evidence="1" type="ORF">EAH88_11380</name>
</gene>
<accession>A0A502C5R9</accession>
<keyword evidence="2" id="KW-1185">Reference proteome</keyword>
<evidence type="ECO:0000313" key="2">
    <source>
        <dbReference type="Proteomes" id="UP000319486"/>
    </source>
</evidence>
<evidence type="ECO:0000313" key="1">
    <source>
        <dbReference type="EMBL" id="TPG08238.1"/>
    </source>
</evidence>
<reference evidence="1 2" key="1">
    <citation type="journal article" date="2019" name="Environ. Microbiol.">
        <title>Species interactions and distinct microbial communities in high Arctic permafrost affected cryosols are associated with the CH4 and CO2 gas fluxes.</title>
        <authorList>
            <person name="Altshuler I."/>
            <person name="Hamel J."/>
            <person name="Turney S."/>
            <person name="Magnuson E."/>
            <person name="Levesque R."/>
            <person name="Greer C."/>
            <person name="Whyte L.G."/>
        </authorList>
    </citation>
    <scope>NUCLEOTIDE SEQUENCE [LARGE SCALE GENOMIC DNA]</scope>
    <source>
        <strain evidence="1 2">S13Y</strain>
    </source>
</reference>
<dbReference type="EMBL" id="RCZO01000006">
    <property type="protein sequence ID" value="TPG08238.1"/>
    <property type="molecule type" value="Genomic_DNA"/>
</dbReference>
<name>A0A502C5R9_9GAMM</name>
<sequence length="81" mass="9144">MQIAIASSSNKGSQVAAVLCRRKPMIMILIVLVKVRAQIMQLRRYLGTAEVIVMILVNMGKVERRICNIVLCDTLRHYSKS</sequence>
<dbReference type="AlphaFoldDB" id="A0A502C5R9"/>
<dbReference type="Proteomes" id="UP000319486">
    <property type="component" value="Unassembled WGS sequence"/>
</dbReference>
<proteinExistence type="predicted"/>
<organism evidence="1 2">
    <name type="scientific">Rhodanobacter glycinis</name>
    <dbReference type="NCBI Taxonomy" id="582702"/>
    <lineage>
        <taxon>Bacteria</taxon>
        <taxon>Pseudomonadati</taxon>
        <taxon>Pseudomonadota</taxon>
        <taxon>Gammaproteobacteria</taxon>
        <taxon>Lysobacterales</taxon>
        <taxon>Rhodanobacteraceae</taxon>
        <taxon>Rhodanobacter</taxon>
    </lineage>
</organism>
<protein>
    <submittedName>
        <fullName evidence="1">Uncharacterized protein</fullName>
    </submittedName>
</protein>